<dbReference type="Proteomes" id="UP000241848">
    <property type="component" value="Unassembled WGS sequence"/>
</dbReference>
<evidence type="ECO:0000256" key="5">
    <source>
        <dbReference type="HAMAP-Rule" id="MF_01925"/>
    </source>
</evidence>
<dbReference type="SUPFAM" id="SSF51735">
    <property type="entry name" value="NAD(P)-binding Rossmann-fold domains"/>
    <property type="match status" value="1"/>
</dbReference>
<comment type="pathway">
    <text evidence="5">Amino-acid biosynthesis; L-proline biosynthesis; L-proline from L-glutamate 5-semialdehyde: step 1/1.</text>
</comment>
<sequence>MQRIVIVGSGHLAHALWEGWHRNPREPRVIDLVARSEAHRALWNPRVWDTVSFSPEIVGSADVVVLTVKPKDTEASVGQLRPYLGVRTVLVSPVAGWSIAQFRDLGVQGPIARIMPNVSAAIGASTTLATFDGLASERRRAIEAFLSECGQVTVVDESLINPYTALIGSGPAYIFLLLKALIEGGERLGTDAAMTRQLVSSMVEGAARLARDRSEESLDDWIGQVASPGGTTEALLRVLDREGWPSMIQDAVVAASRRAEELGVRH</sequence>
<comment type="caution">
    <text evidence="8">The sequence shown here is derived from an EMBL/GenBank/DDBJ whole genome shotgun (WGS) entry which is preliminary data.</text>
</comment>
<dbReference type="InterPro" id="IPR036291">
    <property type="entry name" value="NAD(P)-bd_dom_sf"/>
</dbReference>
<name>A0A2T2WFR0_9FIRM</name>
<dbReference type="InterPro" id="IPR029036">
    <property type="entry name" value="P5CR_dimer"/>
</dbReference>
<dbReference type="UniPathway" id="UPA00098">
    <property type="reaction ID" value="UER00361"/>
</dbReference>
<evidence type="ECO:0000313" key="8">
    <source>
        <dbReference type="EMBL" id="PSR21048.1"/>
    </source>
</evidence>
<dbReference type="Pfam" id="PF03807">
    <property type="entry name" value="F420_oxidored"/>
    <property type="match status" value="1"/>
</dbReference>
<comment type="similarity">
    <text evidence="1 5">Belongs to the pyrroline-5-carboxylate reductase family.</text>
</comment>
<dbReference type="Gene3D" id="1.10.3730.10">
    <property type="entry name" value="ProC C-terminal domain-like"/>
    <property type="match status" value="1"/>
</dbReference>
<dbReference type="GO" id="GO:0004735">
    <property type="term" value="F:pyrroline-5-carboxylate reductase activity"/>
    <property type="evidence" value="ECO:0007669"/>
    <property type="project" value="UniProtKB-UniRule"/>
</dbReference>
<evidence type="ECO:0000259" key="7">
    <source>
        <dbReference type="Pfam" id="PF14748"/>
    </source>
</evidence>
<dbReference type="Gene3D" id="3.40.50.720">
    <property type="entry name" value="NAD(P)-binding Rossmann-like Domain"/>
    <property type="match status" value="1"/>
</dbReference>
<accession>A0A2T2WFR0</accession>
<dbReference type="InterPro" id="IPR008927">
    <property type="entry name" value="6-PGluconate_DH-like_C_sf"/>
</dbReference>
<dbReference type="GO" id="GO:0055129">
    <property type="term" value="P:L-proline biosynthetic process"/>
    <property type="evidence" value="ECO:0007669"/>
    <property type="project" value="UniProtKB-UniRule"/>
</dbReference>
<keyword evidence="5" id="KW-0028">Amino-acid biosynthesis</keyword>
<comment type="catalytic activity">
    <reaction evidence="5">
        <text>L-proline + NAD(+) = (S)-1-pyrroline-5-carboxylate + NADH + 2 H(+)</text>
        <dbReference type="Rhea" id="RHEA:14105"/>
        <dbReference type="ChEBI" id="CHEBI:15378"/>
        <dbReference type="ChEBI" id="CHEBI:17388"/>
        <dbReference type="ChEBI" id="CHEBI:57540"/>
        <dbReference type="ChEBI" id="CHEBI:57945"/>
        <dbReference type="ChEBI" id="CHEBI:60039"/>
        <dbReference type="EC" id="1.5.1.2"/>
    </reaction>
</comment>
<evidence type="ECO:0000256" key="1">
    <source>
        <dbReference type="ARBA" id="ARBA00005525"/>
    </source>
</evidence>
<dbReference type="PANTHER" id="PTHR11645:SF0">
    <property type="entry name" value="PYRROLINE-5-CARBOXYLATE REDUCTASE 3"/>
    <property type="match status" value="1"/>
</dbReference>
<feature type="domain" description="Pyrroline-5-carboxylate reductase dimerisation" evidence="7">
    <location>
        <begin position="157"/>
        <end position="262"/>
    </location>
</feature>
<dbReference type="GO" id="GO:0005737">
    <property type="term" value="C:cytoplasm"/>
    <property type="evidence" value="ECO:0007669"/>
    <property type="project" value="UniProtKB-SubCell"/>
</dbReference>
<comment type="function">
    <text evidence="5">Catalyzes the reduction of 1-pyrroline-5-carboxylate (PCA) to L-proline.</text>
</comment>
<evidence type="ECO:0000256" key="4">
    <source>
        <dbReference type="ARBA" id="ARBA00023002"/>
    </source>
</evidence>
<reference evidence="8 9" key="1">
    <citation type="journal article" date="2014" name="BMC Genomics">
        <title>Comparison of environmental and isolate Sulfobacillus genomes reveals diverse carbon, sulfur, nitrogen, and hydrogen metabolisms.</title>
        <authorList>
            <person name="Justice N.B."/>
            <person name="Norman A."/>
            <person name="Brown C.T."/>
            <person name="Singh A."/>
            <person name="Thomas B.C."/>
            <person name="Banfield J.F."/>
        </authorList>
    </citation>
    <scope>NUCLEOTIDE SEQUENCE [LARGE SCALE GENOMIC DNA]</scope>
    <source>
        <strain evidence="8">AMDSBA3</strain>
    </source>
</reference>
<evidence type="ECO:0000313" key="9">
    <source>
        <dbReference type="Proteomes" id="UP000241848"/>
    </source>
</evidence>
<organism evidence="8 9">
    <name type="scientific">Sulfobacillus acidophilus</name>
    <dbReference type="NCBI Taxonomy" id="53633"/>
    <lineage>
        <taxon>Bacteria</taxon>
        <taxon>Bacillati</taxon>
        <taxon>Bacillota</taxon>
        <taxon>Clostridia</taxon>
        <taxon>Eubacteriales</taxon>
        <taxon>Clostridiales Family XVII. Incertae Sedis</taxon>
        <taxon>Sulfobacillus</taxon>
    </lineage>
</organism>
<evidence type="ECO:0000259" key="6">
    <source>
        <dbReference type="Pfam" id="PF03807"/>
    </source>
</evidence>
<keyword evidence="5" id="KW-0963">Cytoplasm</keyword>
<dbReference type="InterPro" id="IPR000304">
    <property type="entry name" value="Pyrroline-COOH_reductase"/>
</dbReference>
<dbReference type="AlphaFoldDB" id="A0A2T2WFR0"/>
<feature type="domain" description="Pyrroline-5-carboxylate reductase catalytic N-terminal" evidence="6">
    <location>
        <begin position="3"/>
        <end position="96"/>
    </location>
</feature>
<comment type="catalytic activity">
    <reaction evidence="5">
        <text>L-proline + NADP(+) = (S)-1-pyrroline-5-carboxylate + NADPH + 2 H(+)</text>
        <dbReference type="Rhea" id="RHEA:14109"/>
        <dbReference type="ChEBI" id="CHEBI:15378"/>
        <dbReference type="ChEBI" id="CHEBI:17388"/>
        <dbReference type="ChEBI" id="CHEBI:57783"/>
        <dbReference type="ChEBI" id="CHEBI:58349"/>
        <dbReference type="ChEBI" id="CHEBI:60039"/>
        <dbReference type="EC" id="1.5.1.2"/>
    </reaction>
</comment>
<evidence type="ECO:0000256" key="2">
    <source>
        <dbReference type="ARBA" id="ARBA00022650"/>
    </source>
</evidence>
<evidence type="ECO:0000256" key="3">
    <source>
        <dbReference type="ARBA" id="ARBA00022857"/>
    </source>
</evidence>
<dbReference type="PIRSF" id="PIRSF000193">
    <property type="entry name" value="Pyrrol-5-carb_rd"/>
    <property type="match status" value="1"/>
</dbReference>
<comment type="subcellular location">
    <subcellularLocation>
        <location evidence="5">Cytoplasm</location>
    </subcellularLocation>
</comment>
<keyword evidence="4 5" id="KW-0560">Oxidoreductase</keyword>
<gene>
    <name evidence="5" type="primary">proC</name>
    <name evidence="8" type="ORF">C7B45_12490</name>
</gene>
<proteinExistence type="inferred from homology"/>
<dbReference type="Pfam" id="PF14748">
    <property type="entry name" value="P5CR_dimer"/>
    <property type="match status" value="1"/>
</dbReference>
<dbReference type="PANTHER" id="PTHR11645">
    <property type="entry name" value="PYRROLINE-5-CARBOXYLATE REDUCTASE"/>
    <property type="match status" value="1"/>
</dbReference>
<dbReference type="HAMAP" id="MF_01925">
    <property type="entry name" value="P5C_reductase"/>
    <property type="match status" value="1"/>
</dbReference>
<dbReference type="SUPFAM" id="SSF48179">
    <property type="entry name" value="6-phosphogluconate dehydrogenase C-terminal domain-like"/>
    <property type="match status" value="1"/>
</dbReference>
<keyword evidence="2 5" id="KW-0641">Proline biosynthesis</keyword>
<dbReference type="EC" id="1.5.1.2" evidence="5"/>
<protein>
    <recommendedName>
        <fullName evidence="5">Pyrroline-5-carboxylate reductase</fullName>
        <shortName evidence="5">P5C reductase</shortName>
        <shortName evidence="5">P5CR</shortName>
        <ecNumber evidence="5">1.5.1.2</ecNumber>
    </recommendedName>
    <alternativeName>
        <fullName evidence="5">PCA reductase</fullName>
    </alternativeName>
</protein>
<keyword evidence="3 5" id="KW-0521">NADP</keyword>
<dbReference type="InterPro" id="IPR028939">
    <property type="entry name" value="P5C_Rdtase_cat_N"/>
</dbReference>
<dbReference type="EMBL" id="PXYV01000044">
    <property type="protein sequence ID" value="PSR21048.1"/>
    <property type="molecule type" value="Genomic_DNA"/>
</dbReference>